<name>A0ABW5GIZ8_9PSEU</name>
<gene>
    <name evidence="2" type="ORF">ACFSYJ_19700</name>
</gene>
<keyword evidence="1" id="KW-1133">Transmembrane helix</keyword>
<comment type="caution">
    <text evidence="2">The sequence shown here is derived from an EMBL/GenBank/DDBJ whole genome shotgun (WGS) entry which is preliminary data.</text>
</comment>
<feature type="transmembrane region" description="Helical" evidence="1">
    <location>
        <begin position="30"/>
        <end position="51"/>
    </location>
</feature>
<proteinExistence type="predicted"/>
<keyword evidence="3" id="KW-1185">Reference proteome</keyword>
<evidence type="ECO:0000313" key="2">
    <source>
        <dbReference type="EMBL" id="MFD2460841.1"/>
    </source>
</evidence>
<dbReference type="RefSeq" id="WP_345394493.1">
    <property type="nucleotide sequence ID" value="NZ_BAABHG010000006.1"/>
</dbReference>
<reference evidence="3" key="1">
    <citation type="journal article" date="2019" name="Int. J. Syst. Evol. Microbiol.">
        <title>The Global Catalogue of Microorganisms (GCM) 10K type strain sequencing project: providing services to taxonomists for standard genome sequencing and annotation.</title>
        <authorList>
            <consortium name="The Broad Institute Genomics Platform"/>
            <consortium name="The Broad Institute Genome Sequencing Center for Infectious Disease"/>
            <person name="Wu L."/>
            <person name="Ma J."/>
        </authorList>
    </citation>
    <scope>NUCLEOTIDE SEQUENCE [LARGE SCALE GENOMIC DNA]</scope>
    <source>
        <strain evidence="3">CGMCC 4.7643</strain>
    </source>
</reference>
<dbReference type="Proteomes" id="UP001597419">
    <property type="component" value="Unassembled WGS sequence"/>
</dbReference>
<keyword evidence="1" id="KW-0472">Membrane</keyword>
<evidence type="ECO:0008006" key="4">
    <source>
        <dbReference type="Google" id="ProtNLM"/>
    </source>
</evidence>
<organism evidence="2 3">
    <name type="scientific">Amycolatopsis samaneae</name>
    <dbReference type="NCBI Taxonomy" id="664691"/>
    <lineage>
        <taxon>Bacteria</taxon>
        <taxon>Bacillati</taxon>
        <taxon>Actinomycetota</taxon>
        <taxon>Actinomycetes</taxon>
        <taxon>Pseudonocardiales</taxon>
        <taxon>Pseudonocardiaceae</taxon>
        <taxon>Amycolatopsis</taxon>
    </lineage>
</organism>
<keyword evidence="1" id="KW-0812">Transmembrane</keyword>
<evidence type="ECO:0000313" key="3">
    <source>
        <dbReference type="Proteomes" id="UP001597419"/>
    </source>
</evidence>
<dbReference type="EMBL" id="JBHUKU010000009">
    <property type="protein sequence ID" value="MFD2460841.1"/>
    <property type="molecule type" value="Genomic_DNA"/>
</dbReference>
<evidence type="ECO:0000256" key="1">
    <source>
        <dbReference type="SAM" id="Phobius"/>
    </source>
</evidence>
<sequence>MDPSPANPPPENPALAAIVVSWLTRRAVIVWGWGLGLLATGVLIPVLLYLYPVS</sequence>
<accession>A0ABW5GIZ8</accession>
<protein>
    <recommendedName>
        <fullName evidence="4">ABC transporter permease</fullName>
    </recommendedName>
</protein>